<dbReference type="Proteomes" id="UP000243793">
    <property type="component" value="Chromosome"/>
</dbReference>
<dbReference type="GO" id="GO:0016787">
    <property type="term" value="F:hydrolase activity"/>
    <property type="evidence" value="ECO:0007669"/>
    <property type="project" value="InterPro"/>
</dbReference>
<dbReference type="EMBL" id="CP021376">
    <property type="protein sequence ID" value="ART79767.1"/>
    <property type="molecule type" value="Genomic_DNA"/>
</dbReference>
<dbReference type="InterPro" id="IPR014001">
    <property type="entry name" value="Helicase_ATP-bd"/>
</dbReference>
<dbReference type="Gene3D" id="3.30.870.10">
    <property type="entry name" value="Endonuclease Chain A"/>
    <property type="match status" value="1"/>
</dbReference>
<evidence type="ECO:0000259" key="2">
    <source>
        <dbReference type="PROSITE" id="PS51194"/>
    </source>
</evidence>
<dbReference type="AlphaFoldDB" id="A0A1Y0CXY3"/>
<dbReference type="SUPFAM" id="SSF56024">
    <property type="entry name" value="Phospholipase D/nuclease"/>
    <property type="match status" value="1"/>
</dbReference>
<dbReference type="InterPro" id="IPR001650">
    <property type="entry name" value="Helicase_C-like"/>
</dbReference>
<keyword evidence="3" id="KW-0378">Hydrolase</keyword>
<dbReference type="OrthoDB" id="9804086at2"/>
<dbReference type="RefSeq" id="WP_086963642.1">
    <property type="nucleotide sequence ID" value="NZ_CP021376.1"/>
</dbReference>
<accession>A0A1Y0CXY3</accession>
<dbReference type="SMART" id="SM00490">
    <property type="entry name" value="HELICc"/>
    <property type="match status" value="1"/>
</dbReference>
<dbReference type="PROSITE" id="PS51194">
    <property type="entry name" value="HELICASE_CTER"/>
    <property type="match status" value="1"/>
</dbReference>
<evidence type="ECO:0000313" key="3">
    <source>
        <dbReference type="EMBL" id="ART79767.1"/>
    </source>
</evidence>
<dbReference type="KEGG" id="ocm:CBP12_06040"/>
<dbReference type="Pfam" id="PF13091">
    <property type="entry name" value="PLDc_2"/>
    <property type="match status" value="1"/>
</dbReference>
<dbReference type="PANTHER" id="PTHR47396">
    <property type="entry name" value="TYPE I RESTRICTION ENZYME ECOKI R PROTEIN"/>
    <property type="match status" value="1"/>
</dbReference>
<keyword evidence="3" id="KW-0347">Helicase</keyword>
<dbReference type="Pfam" id="PF04851">
    <property type="entry name" value="ResIII"/>
    <property type="match status" value="1"/>
</dbReference>
<reference evidence="4" key="1">
    <citation type="submission" date="2017-05" db="EMBL/GenBank/DDBJ databases">
        <authorList>
            <person name="Sung H."/>
        </authorList>
    </citation>
    <scope>NUCLEOTIDE SEQUENCE [LARGE SCALE GENOMIC DNA]</scope>
    <source>
        <strain evidence="4">AMac2203</strain>
    </source>
</reference>
<keyword evidence="3" id="KW-0067">ATP-binding</keyword>
<protein>
    <submittedName>
        <fullName evidence="3">DEAD/DEAH box helicase</fullName>
    </submittedName>
</protein>
<organism evidence="3 4">
    <name type="scientific">Oceanisphaera avium</name>
    <dbReference type="NCBI Taxonomy" id="1903694"/>
    <lineage>
        <taxon>Bacteria</taxon>
        <taxon>Pseudomonadati</taxon>
        <taxon>Pseudomonadota</taxon>
        <taxon>Gammaproteobacteria</taxon>
        <taxon>Aeromonadales</taxon>
        <taxon>Aeromonadaceae</taxon>
        <taxon>Oceanisphaera</taxon>
    </lineage>
</organism>
<keyword evidence="4" id="KW-1185">Reference proteome</keyword>
<dbReference type="InterPro" id="IPR025202">
    <property type="entry name" value="PLD-like_dom"/>
</dbReference>
<sequence>MNTPQLLTGGSAQDPSFNQPLLPCLLTAINNTVQDSQITIAVSFIRHSGWRLLQDALFEALNRGVKLIIVTSDYLDVTEPVALREMMLLAERGAEIKIYESASNAGFHLKSYLFIQHNDQQRITGLGLVGSSNISKAALTSSLEWNWQLKVNDALTSDAAQSLLALQAQLAKLKQDSRVVPLSHYRIDAYLQRYQDSPLTQLRTITGDHASDDETLRETPLPNAVQEAALAALQQTRQLGFKRGLVVMATGLGKTWLAAFDARQLKAKKLLFVAHRDEIIRQAQATFIRMNPSAHTGLYNGQQQQAADWLFASIQTLGRDHHLQQFAHDHFDYIIVDEFHHATAPTYRRLLDHFRPQFLLGLTATPDRTDQADILALCDDNLVFERGLRDAIVERHLVPFIYQGVYDEFINYDEIPWRNGRFDPQALDAAFASQKRAKHALEKWLEFSQSRTLAFCISTRHADFMARIFNAAGIKSVAIHSKSAMPRNQALTELADGTLQVIFSVDLFNEGTDLPAIDTLLMLRPTESRIVFLQQLGRGLRLCAGKTHLMVVDLVGSHKACLFKPELLREVTQAVTGTVDTATPSLPDGCFINLEPQLLPLMDQLRYGGRVKVVDDYRRLKEQLGYRPTAVQAFQAGFDFTKLRKKHGSWFELVFSEDDLTPSQIRVLDKLKDFLLIGIETTPLTKSFKIILLQALLEIDGLSKPPTLQALAEQSRYVLERQPDLLQLDLSATQQAMTADSKAWLSYWKGNPIKHSSNVGNNRKVAEAGKDYDIAAAAQDKTAQYWFSRNNERYTPDFSFPETELDTLHQMMQELIDLRLAEYKRRKTNALAKH</sequence>
<name>A0A1Y0CXY3_9GAMM</name>
<feature type="domain" description="Helicase C-terminal" evidence="2">
    <location>
        <begin position="440"/>
        <end position="590"/>
    </location>
</feature>
<evidence type="ECO:0000259" key="1">
    <source>
        <dbReference type="PROSITE" id="PS51192"/>
    </source>
</evidence>
<dbReference type="CDD" id="cd18032">
    <property type="entry name" value="DEXHc_RE_I_III_res"/>
    <property type="match status" value="1"/>
</dbReference>
<dbReference type="SMART" id="SM00487">
    <property type="entry name" value="DEXDc"/>
    <property type="match status" value="1"/>
</dbReference>
<dbReference type="Pfam" id="PF00271">
    <property type="entry name" value="Helicase_C"/>
    <property type="match status" value="1"/>
</dbReference>
<proteinExistence type="predicted"/>
<dbReference type="InterPro" id="IPR050742">
    <property type="entry name" value="Helicase_Restrict-Modif_Enz"/>
</dbReference>
<dbReference type="CDD" id="cd18799">
    <property type="entry name" value="SF2_C_EcoAI-like"/>
    <property type="match status" value="1"/>
</dbReference>
<dbReference type="InterPro" id="IPR027417">
    <property type="entry name" value="P-loop_NTPase"/>
</dbReference>
<dbReference type="PROSITE" id="PS51192">
    <property type="entry name" value="HELICASE_ATP_BIND_1"/>
    <property type="match status" value="1"/>
</dbReference>
<dbReference type="Gene3D" id="3.40.50.300">
    <property type="entry name" value="P-loop containing nucleotide triphosphate hydrolases"/>
    <property type="match status" value="2"/>
</dbReference>
<dbReference type="GO" id="GO:0005524">
    <property type="term" value="F:ATP binding"/>
    <property type="evidence" value="ECO:0007669"/>
    <property type="project" value="InterPro"/>
</dbReference>
<gene>
    <name evidence="3" type="ORF">CBP12_06040</name>
</gene>
<feature type="domain" description="Helicase ATP-binding" evidence="1">
    <location>
        <begin position="235"/>
        <end position="384"/>
    </location>
</feature>
<dbReference type="PANTHER" id="PTHR47396:SF1">
    <property type="entry name" value="ATP-DEPENDENT HELICASE IRC3-RELATED"/>
    <property type="match status" value="1"/>
</dbReference>
<dbReference type="GO" id="GO:0004386">
    <property type="term" value="F:helicase activity"/>
    <property type="evidence" value="ECO:0007669"/>
    <property type="project" value="UniProtKB-KW"/>
</dbReference>
<keyword evidence="3" id="KW-0547">Nucleotide-binding</keyword>
<dbReference type="GO" id="GO:0003677">
    <property type="term" value="F:DNA binding"/>
    <property type="evidence" value="ECO:0007669"/>
    <property type="project" value="InterPro"/>
</dbReference>
<dbReference type="SUPFAM" id="SSF52540">
    <property type="entry name" value="P-loop containing nucleoside triphosphate hydrolases"/>
    <property type="match status" value="1"/>
</dbReference>
<dbReference type="GO" id="GO:0005829">
    <property type="term" value="C:cytosol"/>
    <property type="evidence" value="ECO:0007669"/>
    <property type="project" value="TreeGrafter"/>
</dbReference>
<dbReference type="InterPro" id="IPR006935">
    <property type="entry name" value="Helicase/UvrB_N"/>
</dbReference>
<evidence type="ECO:0000313" key="4">
    <source>
        <dbReference type="Proteomes" id="UP000243793"/>
    </source>
</evidence>